<keyword evidence="2" id="KW-0547">Nucleotide-binding</keyword>
<protein>
    <submittedName>
        <fullName evidence="2">Putative dna helicase</fullName>
    </submittedName>
</protein>
<dbReference type="PANTHER" id="PTHR10492:SF57">
    <property type="entry name" value="ATP-DEPENDENT DNA HELICASE"/>
    <property type="match status" value="1"/>
</dbReference>
<organism evidence="2">
    <name type="scientific">Anopheles marajoara</name>
    <dbReference type="NCBI Taxonomy" id="58244"/>
    <lineage>
        <taxon>Eukaryota</taxon>
        <taxon>Metazoa</taxon>
        <taxon>Ecdysozoa</taxon>
        <taxon>Arthropoda</taxon>
        <taxon>Hexapoda</taxon>
        <taxon>Insecta</taxon>
        <taxon>Pterygota</taxon>
        <taxon>Neoptera</taxon>
        <taxon>Endopterygota</taxon>
        <taxon>Diptera</taxon>
        <taxon>Nematocera</taxon>
        <taxon>Culicoidea</taxon>
        <taxon>Culicidae</taxon>
        <taxon>Anophelinae</taxon>
        <taxon>Anopheles</taxon>
    </lineage>
</organism>
<dbReference type="InterPro" id="IPR049163">
    <property type="entry name" value="Pif1-like_2B_dom"/>
</dbReference>
<keyword evidence="2" id="KW-0378">Hydrolase</keyword>
<keyword evidence="2" id="KW-0347">Helicase</keyword>
<sequence>MRVQMLRDPSADKFAKQLLAIGDGKDKINRNSGCIKLPSDFCIIVDFQKDIINSVFCELTTNYLNHAWLAERKILPPKNANVDDLNFTIQQALPGNVVSYKSIDTVCNANEAVNYPAEFLNSLNLSGMPPHMLRLKIRSTVILLRNLNRPRLCNGTRLVVKKMMKNIIETPILTGKFKGENVLLPRIPIIPTEFPIEFKRVQFPIKIAFAMTINKFQWQTVSVCGLDLRKQCFSHGQ</sequence>
<dbReference type="Pfam" id="PF21530">
    <property type="entry name" value="Pif1_2B_dom"/>
    <property type="match status" value="1"/>
</dbReference>
<name>A0A2M4BYH1_9DIPT</name>
<evidence type="ECO:0000259" key="1">
    <source>
        <dbReference type="Pfam" id="PF21530"/>
    </source>
</evidence>
<dbReference type="InterPro" id="IPR027417">
    <property type="entry name" value="P-loop_NTPase"/>
</dbReference>
<evidence type="ECO:0000313" key="2">
    <source>
        <dbReference type="EMBL" id="MBW58062.1"/>
    </source>
</evidence>
<proteinExistence type="predicted"/>
<reference evidence="2" key="1">
    <citation type="submission" date="2018-01" db="EMBL/GenBank/DDBJ databases">
        <title>An insight into the sialome of Amazonian anophelines.</title>
        <authorList>
            <person name="Ribeiro J.M."/>
            <person name="Scarpassa V."/>
            <person name="Calvo E."/>
        </authorList>
    </citation>
    <scope>NUCLEOTIDE SEQUENCE</scope>
    <source>
        <tissue evidence="2">Salivary glands</tissue>
    </source>
</reference>
<feature type="domain" description="DNA helicase Pif1-like 2B" evidence="1">
    <location>
        <begin position="118"/>
        <end position="161"/>
    </location>
</feature>
<keyword evidence="2" id="KW-0067">ATP-binding</keyword>
<accession>A0A2M4BYH1</accession>
<dbReference type="SUPFAM" id="SSF52540">
    <property type="entry name" value="P-loop containing nucleoside triphosphate hydrolases"/>
    <property type="match status" value="1"/>
</dbReference>
<dbReference type="PANTHER" id="PTHR10492">
    <property type="match status" value="1"/>
</dbReference>
<dbReference type="AlphaFoldDB" id="A0A2M4BYH1"/>
<dbReference type="EMBL" id="GGFJ01008921">
    <property type="protein sequence ID" value="MBW58062.1"/>
    <property type="molecule type" value="Transcribed_RNA"/>
</dbReference>
<dbReference type="GO" id="GO:0004386">
    <property type="term" value="F:helicase activity"/>
    <property type="evidence" value="ECO:0007669"/>
    <property type="project" value="UniProtKB-KW"/>
</dbReference>